<dbReference type="InterPro" id="IPR002575">
    <property type="entry name" value="Aminoglycoside_PTrfase"/>
</dbReference>
<dbReference type="InterPro" id="IPR011009">
    <property type="entry name" value="Kinase-like_dom_sf"/>
</dbReference>
<dbReference type="Proteomes" id="UP001500449">
    <property type="component" value="Unassembled WGS sequence"/>
</dbReference>
<reference evidence="2 3" key="1">
    <citation type="journal article" date="2019" name="Int. J. Syst. Evol. Microbiol.">
        <title>The Global Catalogue of Microorganisms (GCM) 10K type strain sequencing project: providing services to taxonomists for standard genome sequencing and annotation.</title>
        <authorList>
            <consortium name="The Broad Institute Genomics Platform"/>
            <consortium name="The Broad Institute Genome Sequencing Center for Infectious Disease"/>
            <person name="Wu L."/>
            <person name="Ma J."/>
        </authorList>
    </citation>
    <scope>NUCLEOTIDE SEQUENCE [LARGE SCALE GENOMIC DNA]</scope>
    <source>
        <strain evidence="2 3">JCM 16009</strain>
    </source>
</reference>
<evidence type="ECO:0000259" key="1">
    <source>
        <dbReference type="Pfam" id="PF01636"/>
    </source>
</evidence>
<accession>A0ABN2ND07</accession>
<organism evidence="2 3">
    <name type="scientific">Pseudonocardia ailaonensis</name>
    <dbReference type="NCBI Taxonomy" id="367279"/>
    <lineage>
        <taxon>Bacteria</taxon>
        <taxon>Bacillati</taxon>
        <taxon>Actinomycetota</taxon>
        <taxon>Actinomycetes</taxon>
        <taxon>Pseudonocardiales</taxon>
        <taxon>Pseudonocardiaceae</taxon>
        <taxon>Pseudonocardia</taxon>
    </lineage>
</organism>
<dbReference type="PANTHER" id="PTHR21310">
    <property type="entry name" value="AMINOGLYCOSIDE PHOSPHOTRANSFERASE-RELATED-RELATED"/>
    <property type="match status" value="1"/>
</dbReference>
<protein>
    <submittedName>
        <fullName evidence="2">Aminoglycoside phosphotransferase family protein</fullName>
    </submittedName>
</protein>
<keyword evidence="3" id="KW-1185">Reference proteome</keyword>
<evidence type="ECO:0000313" key="3">
    <source>
        <dbReference type="Proteomes" id="UP001500449"/>
    </source>
</evidence>
<name>A0ABN2ND07_9PSEU</name>
<sequence length="302" mass="33872">MRCTINDAQDPERQSADDPLPALRSAAATAELRAEPATLVRYGSNAVFRLPDDVIARVSRPGASLSDARRQVDVARWLADMNLPAVEVVDIPQPVAAANRVVTFWRSASDDETYADIADVADLLRRLHQLQEPDRLELPVSQPFRSKLPPLDGLAEPDKSFLRERYDWARESFSQLPYALPRGVIHGDANVGNVIIGRDGRPLLIDLDSVSVGPREWDLVQTALFADRLGWHTAEEYARFVDVYGYDLREWEGYEQLADMREIAMTAWLSTQAATSERSAREAAKRIAAIRTGACRRDWSPY</sequence>
<dbReference type="InterPro" id="IPR051678">
    <property type="entry name" value="AGP_Transferase"/>
</dbReference>
<dbReference type="RefSeq" id="WP_344419874.1">
    <property type="nucleotide sequence ID" value="NZ_BAAAQK010000016.1"/>
</dbReference>
<dbReference type="Pfam" id="PF01636">
    <property type="entry name" value="APH"/>
    <property type="match status" value="1"/>
</dbReference>
<dbReference type="Gene3D" id="3.90.1200.10">
    <property type="match status" value="1"/>
</dbReference>
<dbReference type="PANTHER" id="PTHR21310:SF40">
    <property type="entry name" value="AMINOGLYCOSIDE PHOSPHOTRANSFERASE DOMAIN-CONTAINING PROTEIN-RELATED"/>
    <property type="match status" value="1"/>
</dbReference>
<gene>
    <name evidence="2" type="ORF">GCM10009836_43020</name>
</gene>
<feature type="domain" description="Aminoglycoside phosphotransferase" evidence="1">
    <location>
        <begin position="44"/>
        <end position="253"/>
    </location>
</feature>
<comment type="caution">
    <text evidence="2">The sequence shown here is derived from an EMBL/GenBank/DDBJ whole genome shotgun (WGS) entry which is preliminary data.</text>
</comment>
<evidence type="ECO:0000313" key="2">
    <source>
        <dbReference type="EMBL" id="GAA1858223.1"/>
    </source>
</evidence>
<dbReference type="EMBL" id="BAAAQK010000016">
    <property type="protein sequence ID" value="GAA1858223.1"/>
    <property type="molecule type" value="Genomic_DNA"/>
</dbReference>
<dbReference type="SUPFAM" id="SSF56112">
    <property type="entry name" value="Protein kinase-like (PK-like)"/>
    <property type="match status" value="1"/>
</dbReference>
<proteinExistence type="predicted"/>